<dbReference type="EMBL" id="LAZR01055465">
    <property type="protein sequence ID" value="KKK76301.1"/>
    <property type="molecule type" value="Genomic_DNA"/>
</dbReference>
<organism evidence="1">
    <name type="scientific">marine sediment metagenome</name>
    <dbReference type="NCBI Taxonomy" id="412755"/>
    <lineage>
        <taxon>unclassified sequences</taxon>
        <taxon>metagenomes</taxon>
        <taxon>ecological metagenomes</taxon>
    </lineage>
</organism>
<evidence type="ECO:0000313" key="1">
    <source>
        <dbReference type="EMBL" id="KKK76301.1"/>
    </source>
</evidence>
<dbReference type="AlphaFoldDB" id="A0A0F9AVQ2"/>
<name>A0A0F9AVQ2_9ZZZZ</name>
<reference evidence="1" key="1">
    <citation type="journal article" date="2015" name="Nature">
        <title>Complex archaea that bridge the gap between prokaryotes and eukaryotes.</title>
        <authorList>
            <person name="Spang A."/>
            <person name="Saw J.H."/>
            <person name="Jorgensen S.L."/>
            <person name="Zaremba-Niedzwiedzka K."/>
            <person name="Martijn J."/>
            <person name="Lind A.E."/>
            <person name="van Eijk R."/>
            <person name="Schleper C."/>
            <person name="Guy L."/>
            <person name="Ettema T.J."/>
        </authorList>
    </citation>
    <scope>NUCLEOTIDE SEQUENCE</scope>
</reference>
<accession>A0A0F9AVQ2</accession>
<proteinExistence type="predicted"/>
<comment type="caution">
    <text evidence="1">The sequence shown here is derived from an EMBL/GenBank/DDBJ whole genome shotgun (WGS) entry which is preliminary data.</text>
</comment>
<protein>
    <submittedName>
        <fullName evidence="1">Uncharacterized protein</fullName>
    </submittedName>
</protein>
<sequence length="70" mass="8374">MINNERFRGSYKTKRGAYKEFNELVALWFNDGFNNAYKLTKENIKGKWYFVITTEDYKIINKILITGARK</sequence>
<gene>
    <name evidence="1" type="ORF">LCGC14_2865020</name>
</gene>